<sequence length="247" mass="28214">MAFSSDPLIQWLRPNAIPWAQPNDSVWKWQYRRIQSVMAHGKVFQSASVEEMAQEFPQKHKPEVSGDVNSAHEKALQISVPDSSINIDCQEDAGAVVFIFPPKGQLSWSLGRLWLAYKVWLLELLSPADDEGSKKQRVEKLLAANKTGLQSLQTQYSKDNVWYLEVVAVHPSLQSRGLGREVMKWILELVGNQPLYLECTRLENLCFYESFGFRVVNEVTLADDEGPGEKENQTLRYWVMVRSEQTS</sequence>
<evidence type="ECO:0000313" key="2">
    <source>
        <dbReference type="EMBL" id="RJE19983.1"/>
    </source>
</evidence>
<dbReference type="EMBL" id="MVGC01000350">
    <property type="protein sequence ID" value="RJE19983.1"/>
    <property type="molecule type" value="Genomic_DNA"/>
</dbReference>
<dbReference type="PROSITE" id="PS51186">
    <property type="entry name" value="GNAT"/>
    <property type="match status" value="1"/>
</dbReference>
<name>A0A3A2ZCH1_9EURO</name>
<reference evidence="3" key="1">
    <citation type="submission" date="2017-02" db="EMBL/GenBank/DDBJ databases">
        <authorList>
            <person name="Tafer H."/>
            <person name="Lopandic K."/>
        </authorList>
    </citation>
    <scope>NUCLEOTIDE SEQUENCE [LARGE SCALE GENOMIC DNA]</scope>
    <source>
        <strain evidence="3">CBS 366.77</strain>
    </source>
</reference>
<accession>A0A3A2ZCH1</accession>
<keyword evidence="3" id="KW-1185">Reference proteome</keyword>
<evidence type="ECO:0000313" key="3">
    <source>
        <dbReference type="Proteomes" id="UP000266188"/>
    </source>
</evidence>
<dbReference type="PANTHER" id="PTHR42791:SF1">
    <property type="entry name" value="N-ACETYLTRANSFERASE DOMAIN-CONTAINING PROTEIN"/>
    <property type="match status" value="1"/>
</dbReference>
<dbReference type="Gene3D" id="3.40.630.30">
    <property type="match status" value="1"/>
</dbReference>
<dbReference type="OrthoDB" id="512662at2759"/>
<evidence type="ECO:0000259" key="1">
    <source>
        <dbReference type="PROSITE" id="PS51186"/>
    </source>
</evidence>
<dbReference type="InterPro" id="IPR016181">
    <property type="entry name" value="Acyl_CoA_acyltransferase"/>
</dbReference>
<feature type="domain" description="N-acetyltransferase" evidence="1">
    <location>
        <begin position="97"/>
        <end position="242"/>
    </location>
</feature>
<gene>
    <name evidence="2" type="ORF">PHISCL_07681</name>
</gene>
<dbReference type="GO" id="GO:0016747">
    <property type="term" value="F:acyltransferase activity, transferring groups other than amino-acyl groups"/>
    <property type="evidence" value="ECO:0007669"/>
    <property type="project" value="InterPro"/>
</dbReference>
<organism evidence="2 3">
    <name type="scientific">Aspergillus sclerotialis</name>
    <dbReference type="NCBI Taxonomy" id="2070753"/>
    <lineage>
        <taxon>Eukaryota</taxon>
        <taxon>Fungi</taxon>
        <taxon>Dikarya</taxon>
        <taxon>Ascomycota</taxon>
        <taxon>Pezizomycotina</taxon>
        <taxon>Eurotiomycetes</taxon>
        <taxon>Eurotiomycetidae</taxon>
        <taxon>Eurotiales</taxon>
        <taxon>Aspergillaceae</taxon>
        <taxon>Aspergillus</taxon>
        <taxon>Aspergillus subgen. Polypaecilum</taxon>
    </lineage>
</organism>
<comment type="caution">
    <text evidence="2">The sequence shown here is derived from an EMBL/GenBank/DDBJ whole genome shotgun (WGS) entry which is preliminary data.</text>
</comment>
<dbReference type="PANTHER" id="PTHR42791">
    <property type="entry name" value="GNAT FAMILY ACETYLTRANSFERASE"/>
    <property type="match status" value="1"/>
</dbReference>
<dbReference type="AlphaFoldDB" id="A0A3A2ZCH1"/>
<dbReference type="SUPFAM" id="SSF55729">
    <property type="entry name" value="Acyl-CoA N-acyltransferases (Nat)"/>
    <property type="match status" value="1"/>
</dbReference>
<protein>
    <submittedName>
        <fullName evidence="2">Acetyltransferase GNAT family</fullName>
    </submittedName>
</protein>
<proteinExistence type="predicted"/>
<dbReference type="InterPro" id="IPR000182">
    <property type="entry name" value="GNAT_dom"/>
</dbReference>
<dbReference type="CDD" id="cd04301">
    <property type="entry name" value="NAT_SF"/>
    <property type="match status" value="1"/>
</dbReference>
<keyword evidence="2" id="KW-0808">Transferase</keyword>
<dbReference type="Proteomes" id="UP000266188">
    <property type="component" value="Unassembled WGS sequence"/>
</dbReference>
<dbReference type="Pfam" id="PF13508">
    <property type="entry name" value="Acetyltransf_7"/>
    <property type="match status" value="1"/>
</dbReference>
<dbReference type="InterPro" id="IPR052523">
    <property type="entry name" value="Trichothecene_AcTrans"/>
</dbReference>